<evidence type="ECO:0000259" key="5">
    <source>
        <dbReference type="PROSITE" id="PS51635"/>
    </source>
</evidence>
<dbReference type="InterPro" id="IPR050301">
    <property type="entry name" value="NTE"/>
</dbReference>
<dbReference type="PROSITE" id="PS51635">
    <property type="entry name" value="PNPLA"/>
    <property type="match status" value="1"/>
</dbReference>
<evidence type="ECO:0000256" key="4">
    <source>
        <dbReference type="PROSITE-ProRule" id="PRU01161"/>
    </source>
</evidence>
<keyword evidence="3 4" id="KW-0443">Lipid metabolism</keyword>
<evidence type="ECO:0000256" key="3">
    <source>
        <dbReference type="ARBA" id="ARBA00023098"/>
    </source>
</evidence>
<dbReference type="PANTHER" id="PTHR14226:SF29">
    <property type="entry name" value="NEUROPATHY TARGET ESTERASE SWS"/>
    <property type="match status" value="1"/>
</dbReference>
<name>K9EY97_9LACT</name>
<dbReference type="SUPFAM" id="SSF52151">
    <property type="entry name" value="FabD/lysophospholipase-like"/>
    <property type="match status" value="1"/>
</dbReference>
<dbReference type="PANTHER" id="PTHR14226">
    <property type="entry name" value="NEUROPATHY TARGET ESTERASE/SWISS CHEESE D.MELANOGASTER"/>
    <property type="match status" value="1"/>
</dbReference>
<dbReference type="Pfam" id="PF01734">
    <property type="entry name" value="Patatin"/>
    <property type="match status" value="1"/>
</dbReference>
<feature type="domain" description="PNPLA" evidence="5">
    <location>
        <begin position="13"/>
        <end position="196"/>
    </location>
</feature>
<feature type="short sequence motif" description="GXGXXG" evidence="4">
    <location>
        <begin position="17"/>
        <end position="22"/>
    </location>
</feature>
<proteinExistence type="predicted"/>
<reference evidence="6 7" key="1">
    <citation type="submission" date="2012-09" db="EMBL/GenBank/DDBJ databases">
        <title>The Genome Sequence of Alloiococcus otitis ATCC 51267.</title>
        <authorList>
            <consortium name="The Broad Institute Genome Sequencing Platform"/>
            <person name="Earl A."/>
            <person name="Ward D."/>
            <person name="Feldgarden M."/>
            <person name="Gevers D."/>
            <person name="Huys G."/>
            <person name="Walker B."/>
            <person name="Young S.K."/>
            <person name="Zeng Q."/>
            <person name="Gargeya S."/>
            <person name="Fitzgerald M."/>
            <person name="Haas B."/>
            <person name="Abouelleil A."/>
            <person name="Alvarado L."/>
            <person name="Arachchi H.M."/>
            <person name="Berlin A.M."/>
            <person name="Chapman S.B."/>
            <person name="Goldberg J."/>
            <person name="Griggs A."/>
            <person name="Gujja S."/>
            <person name="Hansen M."/>
            <person name="Howarth C."/>
            <person name="Imamovic A."/>
            <person name="Larimer J."/>
            <person name="McCowen C."/>
            <person name="Montmayeur A."/>
            <person name="Murphy C."/>
            <person name="Neiman D."/>
            <person name="Pearson M."/>
            <person name="Priest M."/>
            <person name="Roberts A."/>
            <person name="Saif S."/>
            <person name="Shea T."/>
            <person name="Sisk P."/>
            <person name="Sykes S."/>
            <person name="Wortman J."/>
            <person name="Nusbaum C."/>
            <person name="Birren B."/>
        </authorList>
    </citation>
    <scope>NUCLEOTIDE SEQUENCE [LARGE SCALE GENOMIC DNA]</scope>
    <source>
        <strain evidence="6 7">ATCC 51267</strain>
    </source>
</reference>
<dbReference type="GO" id="GO:0016042">
    <property type="term" value="P:lipid catabolic process"/>
    <property type="evidence" value="ECO:0007669"/>
    <property type="project" value="UniProtKB-UniRule"/>
</dbReference>
<dbReference type="Gene3D" id="3.40.1090.10">
    <property type="entry name" value="Cytosolic phospholipase A2 catalytic domain"/>
    <property type="match status" value="1"/>
</dbReference>
<dbReference type="EMBL" id="AGXA01000004">
    <property type="protein sequence ID" value="EKU94200.1"/>
    <property type="molecule type" value="Genomic_DNA"/>
</dbReference>
<evidence type="ECO:0000313" key="7">
    <source>
        <dbReference type="Proteomes" id="UP000009875"/>
    </source>
</evidence>
<keyword evidence="2 4" id="KW-0442">Lipid degradation</keyword>
<feature type="active site" description="Proton acceptor" evidence="4">
    <location>
        <position position="183"/>
    </location>
</feature>
<evidence type="ECO:0000256" key="2">
    <source>
        <dbReference type="ARBA" id="ARBA00022963"/>
    </source>
</evidence>
<evidence type="ECO:0000256" key="1">
    <source>
        <dbReference type="ARBA" id="ARBA00022801"/>
    </source>
</evidence>
<feature type="active site" description="Nucleophile" evidence="4">
    <location>
        <position position="46"/>
    </location>
</feature>
<dbReference type="eggNOG" id="COG1752">
    <property type="taxonomic scope" value="Bacteria"/>
</dbReference>
<sequence length="450" mass="51970">MDKKKEEGKKLALVLAGGGSRGAYQIGVWKAMRKLGLSIDLVTGISVGALNGAFVMQDYFDQAEKMWSTISTPDVIDYDPKSSEDFTDYTRNLISLAVKAFSQGGIKTGPLRRLIDNYLMDQDQLDQLPVQFGLVVTNDETKEREEYFVNNRPRQEICDLLMASASLFPLLKKTRIGQEDYIDGGYRNHIPLSLAQSQDPDIIVVVDIFPEKKAELEGRLDNVLLVRPTWPLGDMLIFDWRRSQRNIRLGYNDFMKACGHYYGYYYSFYDQGIFLKQNLVNILVAARKQEGSRAQLLLAILKNARKIQKQVESKWDWKIGRNNYHLALLEVCGKLFSLPPEPVYTVKGFIQVLVSRIKQVQQMDKDNISQIYMPNYQLSYQEWLTYFYQRLAPLPDQDRILTLVEQFKQGDWALDSLANRLFFQVDPTSFAFAVFIYELMENERNLIQES</sequence>
<dbReference type="STRING" id="883081.HMPREF9698_00232"/>
<keyword evidence="7" id="KW-1185">Reference proteome</keyword>
<dbReference type="InterPro" id="IPR002641">
    <property type="entry name" value="PNPLA_dom"/>
</dbReference>
<protein>
    <recommendedName>
        <fullName evidence="5">PNPLA domain-containing protein</fullName>
    </recommendedName>
</protein>
<organism evidence="6 7">
    <name type="scientific">Alloiococcus otitis ATCC 51267</name>
    <dbReference type="NCBI Taxonomy" id="883081"/>
    <lineage>
        <taxon>Bacteria</taxon>
        <taxon>Bacillati</taxon>
        <taxon>Bacillota</taxon>
        <taxon>Bacilli</taxon>
        <taxon>Lactobacillales</taxon>
        <taxon>Carnobacteriaceae</taxon>
        <taxon>Alloiococcus</taxon>
    </lineage>
</organism>
<dbReference type="CDD" id="cd07209">
    <property type="entry name" value="Pat_hypo_Ecoli_Z1214_like"/>
    <property type="match status" value="1"/>
</dbReference>
<dbReference type="GO" id="GO:0016787">
    <property type="term" value="F:hydrolase activity"/>
    <property type="evidence" value="ECO:0007669"/>
    <property type="project" value="UniProtKB-UniRule"/>
</dbReference>
<feature type="short sequence motif" description="GXSXG" evidence="4">
    <location>
        <begin position="44"/>
        <end position="48"/>
    </location>
</feature>
<dbReference type="AlphaFoldDB" id="K9EY97"/>
<gene>
    <name evidence="6" type="ORF">HMPREF9698_00232</name>
</gene>
<evidence type="ECO:0000313" key="6">
    <source>
        <dbReference type="EMBL" id="EKU94200.1"/>
    </source>
</evidence>
<feature type="short sequence motif" description="DGA/G" evidence="4">
    <location>
        <begin position="183"/>
        <end position="185"/>
    </location>
</feature>
<comment type="caution">
    <text evidence="6">The sequence shown here is derived from an EMBL/GenBank/DDBJ whole genome shotgun (WGS) entry which is preliminary data.</text>
</comment>
<dbReference type="OrthoDB" id="9770965at2"/>
<dbReference type="Proteomes" id="UP000009875">
    <property type="component" value="Unassembled WGS sequence"/>
</dbReference>
<dbReference type="InterPro" id="IPR016035">
    <property type="entry name" value="Acyl_Trfase/lysoPLipase"/>
</dbReference>
<keyword evidence="1 4" id="KW-0378">Hydrolase</keyword>
<dbReference type="HOGENOM" id="CLU_034454_2_0_9"/>
<accession>K9EY97</accession>
<dbReference type="RefSeq" id="WP_003776499.1">
    <property type="nucleotide sequence ID" value="NZ_JH992957.1"/>
</dbReference>